<organism evidence="2 3">
    <name type="scientific">Malus domestica</name>
    <name type="common">Apple</name>
    <name type="synonym">Pyrus malus</name>
    <dbReference type="NCBI Taxonomy" id="3750"/>
    <lineage>
        <taxon>Eukaryota</taxon>
        <taxon>Viridiplantae</taxon>
        <taxon>Streptophyta</taxon>
        <taxon>Embryophyta</taxon>
        <taxon>Tracheophyta</taxon>
        <taxon>Spermatophyta</taxon>
        <taxon>Magnoliopsida</taxon>
        <taxon>eudicotyledons</taxon>
        <taxon>Gunneridae</taxon>
        <taxon>Pentapetalae</taxon>
        <taxon>rosids</taxon>
        <taxon>fabids</taxon>
        <taxon>Rosales</taxon>
        <taxon>Rosaceae</taxon>
        <taxon>Amygdaloideae</taxon>
        <taxon>Maleae</taxon>
        <taxon>Malus</taxon>
    </lineage>
</organism>
<accession>A0A498HRQ7</accession>
<proteinExistence type="predicted"/>
<comment type="caution">
    <text evidence="2">The sequence shown here is derived from an EMBL/GenBank/DDBJ whole genome shotgun (WGS) entry which is preliminary data.</text>
</comment>
<gene>
    <name evidence="2" type="ORF">DVH24_012326</name>
</gene>
<dbReference type="EMBL" id="RDQH01000341">
    <property type="protein sequence ID" value="RXH72642.1"/>
    <property type="molecule type" value="Genomic_DNA"/>
</dbReference>
<protein>
    <submittedName>
        <fullName evidence="2">Uncharacterized protein</fullName>
    </submittedName>
</protein>
<evidence type="ECO:0000313" key="3">
    <source>
        <dbReference type="Proteomes" id="UP000290289"/>
    </source>
</evidence>
<feature type="region of interest" description="Disordered" evidence="1">
    <location>
        <begin position="31"/>
        <end position="52"/>
    </location>
</feature>
<evidence type="ECO:0000313" key="2">
    <source>
        <dbReference type="EMBL" id="RXH72642.1"/>
    </source>
</evidence>
<feature type="compositionally biased region" description="Basic and acidic residues" evidence="1">
    <location>
        <begin position="37"/>
        <end position="46"/>
    </location>
</feature>
<dbReference type="AlphaFoldDB" id="A0A498HRQ7"/>
<name>A0A498HRQ7_MALDO</name>
<reference evidence="2 3" key="1">
    <citation type="submission" date="2018-10" db="EMBL/GenBank/DDBJ databases">
        <title>A high-quality apple genome assembly.</title>
        <authorList>
            <person name="Hu J."/>
        </authorList>
    </citation>
    <scope>NUCLEOTIDE SEQUENCE [LARGE SCALE GENOMIC DNA]</scope>
    <source>
        <strain evidence="3">cv. HFTH1</strain>
        <tissue evidence="2">Young leaf</tissue>
    </source>
</reference>
<evidence type="ECO:0000256" key="1">
    <source>
        <dbReference type="SAM" id="MobiDB-lite"/>
    </source>
</evidence>
<dbReference type="PANTHER" id="PTHR47931">
    <property type="entry name" value="OS01G0228400 PROTEIN"/>
    <property type="match status" value="1"/>
</dbReference>
<dbReference type="Proteomes" id="UP000290289">
    <property type="component" value="Chromosome 15"/>
</dbReference>
<keyword evidence="3" id="KW-1185">Reference proteome</keyword>
<sequence>MKGFGVQPEKSTISLVADAWRSIGLTKEANRMLGSAKSEEKTSQVEKEEEPFESLEKTYQKKSASAFHPNLLQIPSAVTSDQKGSATRKGRMVLRDGDFLLDVSSLAAKFMNLSHICKFEERSPNICRQQFQGQLGVSGRTQCTRLPLYARSGRGECRLALPPFYEEAAPKSRTRDLPLMGEGTCHRTKCDLLN</sequence>
<dbReference type="PANTHER" id="PTHR47931:SF1">
    <property type="entry name" value="PPR CONTAINING PLANT-LIKE PROTEIN"/>
    <property type="match status" value="1"/>
</dbReference>